<dbReference type="InterPro" id="IPR044924">
    <property type="entry name" value="HAD-SF_hydro_IA_REG-2-like_cap"/>
</dbReference>
<dbReference type="Proteomes" id="UP000037035">
    <property type="component" value="Unassembled WGS sequence"/>
</dbReference>
<evidence type="ECO:0000313" key="1">
    <source>
        <dbReference type="EMBL" id="KNZ58069.1"/>
    </source>
</evidence>
<dbReference type="VEuPathDB" id="FungiDB:VP01_2001g4"/>
<comment type="caution">
    <text evidence="1">The sequence shown here is derived from an EMBL/GenBank/DDBJ whole genome shotgun (WGS) entry which is preliminary data.</text>
</comment>
<dbReference type="PANTHER" id="PTHR46191">
    <property type="match status" value="1"/>
</dbReference>
<dbReference type="Gene3D" id="1.10.150.720">
    <property type="entry name" value="Haloacid dehalogenase-like hydrolase"/>
    <property type="match status" value="1"/>
</dbReference>
<accession>A0A0L6VBH7</accession>
<gene>
    <name evidence="1" type="ORF">VP01_2001g4</name>
</gene>
<dbReference type="OrthoDB" id="444127at2759"/>
<organism evidence="1 2">
    <name type="scientific">Puccinia sorghi</name>
    <dbReference type="NCBI Taxonomy" id="27349"/>
    <lineage>
        <taxon>Eukaryota</taxon>
        <taxon>Fungi</taxon>
        <taxon>Dikarya</taxon>
        <taxon>Basidiomycota</taxon>
        <taxon>Pucciniomycotina</taxon>
        <taxon>Pucciniomycetes</taxon>
        <taxon>Pucciniales</taxon>
        <taxon>Pucciniaceae</taxon>
        <taxon>Puccinia</taxon>
    </lineage>
</organism>
<keyword evidence="2" id="KW-1185">Reference proteome</keyword>
<dbReference type="STRING" id="27349.A0A0L6VBH7"/>
<dbReference type="SUPFAM" id="SSF56784">
    <property type="entry name" value="HAD-like"/>
    <property type="match status" value="1"/>
</dbReference>
<dbReference type="Gene3D" id="3.40.50.1000">
    <property type="entry name" value="HAD superfamily/HAD-like"/>
    <property type="match status" value="1"/>
</dbReference>
<dbReference type="InterPro" id="IPR036412">
    <property type="entry name" value="HAD-like_sf"/>
</dbReference>
<dbReference type="InterPro" id="IPR023214">
    <property type="entry name" value="HAD_sf"/>
</dbReference>
<evidence type="ECO:0000313" key="2">
    <source>
        <dbReference type="Proteomes" id="UP000037035"/>
    </source>
</evidence>
<dbReference type="InterPro" id="IPR051828">
    <property type="entry name" value="HAD-like_hydrolase_domain"/>
</dbReference>
<dbReference type="AlphaFoldDB" id="A0A0L6VBH7"/>
<reference evidence="1 2" key="1">
    <citation type="submission" date="2015-08" db="EMBL/GenBank/DDBJ databases">
        <title>Next Generation Sequencing and Analysis of the Genome of Puccinia sorghi L Schw, the Causal Agent of Maize Common Rust.</title>
        <authorList>
            <person name="Rochi L."/>
            <person name="Burguener G."/>
            <person name="Darino M."/>
            <person name="Turjanski A."/>
            <person name="Kreff E."/>
            <person name="Dieguez M.J."/>
            <person name="Sacco F."/>
        </authorList>
    </citation>
    <scope>NUCLEOTIDE SEQUENCE [LARGE SCALE GENOMIC DNA]</scope>
    <source>
        <strain evidence="1 2">RO10H11247</strain>
    </source>
</reference>
<dbReference type="PANTHER" id="PTHR46191:SF2">
    <property type="entry name" value="HALOACID DEHALOGENASE-LIKE HYDROLASE DOMAIN-CONTAINING PROTEIN 3"/>
    <property type="match status" value="1"/>
</dbReference>
<name>A0A0L6VBH7_9BASI</name>
<sequence length="300" mass="34461">MYRLLGHRSSASGRVHPRHIFLDLFGTLIYPTLPVHLRYNQVAQSNGFGDFNLSANHFKAAFKKTNREFPNYGKNSWLFSNSCSHETKVRMSPKDWWLKVIRATFENSLNPQEPNSALTRTRQIEEVSELIYEAFLTNEDGRIYSNYEDTSDFIKYLVREEIDFSILTNSDPKIMNALPKGLEELLTWNVDEDAASGPSRRSKIFTSYDLGVTKPDKQVWASVISMLGLSQANDRFIHIGDDFEEDFLGAKSAGLAAVWLDREDSLRRFSKTIENNAKGLHYQFMENERVSSLNELIGRL</sequence>
<dbReference type="GO" id="GO:0005634">
    <property type="term" value="C:nucleus"/>
    <property type="evidence" value="ECO:0007669"/>
    <property type="project" value="TreeGrafter"/>
</dbReference>
<dbReference type="EMBL" id="LAVV01006840">
    <property type="protein sequence ID" value="KNZ58069.1"/>
    <property type="molecule type" value="Genomic_DNA"/>
</dbReference>
<protein>
    <submittedName>
        <fullName evidence="1">Uncharacterized protein</fullName>
    </submittedName>
</protein>
<proteinExistence type="predicted"/>
<dbReference type="Pfam" id="PF00702">
    <property type="entry name" value="Hydrolase"/>
    <property type="match status" value="1"/>
</dbReference>